<evidence type="ECO:0000313" key="3">
    <source>
        <dbReference type="Proteomes" id="UP000054549"/>
    </source>
</evidence>
<evidence type="ECO:0000313" key="2">
    <source>
        <dbReference type="EMBL" id="KIL64100.1"/>
    </source>
</evidence>
<organism evidence="2 3">
    <name type="scientific">Amanita muscaria (strain Koide BX008)</name>
    <dbReference type="NCBI Taxonomy" id="946122"/>
    <lineage>
        <taxon>Eukaryota</taxon>
        <taxon>Fungi</taxon>
        <taxon>Dikarya</taxon>
        <taxon>Basidiomycota</taxon>
        <taxon>Agaricomycotina</taxon>
        <taxon>Agaricomycetes</taxon>
        <taxon>Agaricomycetidae</taxon>
        <taxon>Agaricales</taxon>
        <taxon>Pluteineae</taxon>
        <taxon>Amanitaceae</taxon>
        <taxon>Amanita</taxon>
    </lineage>
</organism>
<protein>
    <submittedName>
        <fullName evidence="2">Uncharacterized protein</fullName>
    </submittedName>
</protein>
<dbReference type="HOGENOM" id="CLU_044614_1_1_1"/>
<reference evidence="2 3" key="1">
    <citation type="submission" date="2014-04" db="EMBL/GenBank/DDBJ databases">
        <title>Evolutionary Origins and Diversification of the Mycorrhizal Mutualists.</title>
        <authorList>
            <consortium name="DOE Joint Genome Institute"/>
            <consortium name="Mycorrhizal Genomics Consortium"/>
            <person name="Kohler A."/>
            <person name="Kuo A."/>
            <person name="Nagy L.G."/>
            <person name="Floudas D."/>
            <person name="Copeland A."/>
            <person name="Barry K.W."/>
            <person name="Cichocki N."/>
            <person name="Veneault-Fourrey C."/>
            <person name="LaButti K."/>
            <person name="Lindquist E.A."/>
            <person name="Lipzen A."/>
            <person name="Lundell T."/>
            <person name="Morin E."/>
            <person name="Murat C."/>
            <person name="Riley R."/>
            <person name="Ohm R."/>
            <person name="Sun H."/>
            <person name="Tunlid A."/>
            <person name="Henrissat B."/>
            <person name="Grigoriev I.V."/>
            <person name="Hibbett D.S."/>
            <person name="Martin F."/>
        </authorList>
    </citation>
    <scope>NUCLEOTIDE SEQUENCE [LARGE SCALE GENOMIC DNA]</scope>
    <source>
        <strain evidence="2 3">Koide BX008</strain>
    </source>
</reference>
<gene>
    <name evidence="2" type="ORF">M378DRAFT_635706</name>
</gene>
<feature type="transmembrane region" description="Helical" evidence="1">
    <location>
        <begin position="224"/>
        <end position="245"/>
    </location>
</feature>
<dbReference type="OrthoDB" id="3357408at2759"/>
<feature type="transmembrane region" description="Helical" evidence="1">
    <location>
        <begin position="12"/>
        <end position="34"/>
    </location>
</feature>
<dbReference type="AlphaFoldDB" id="A0A0C2SLQ4"/>
<name>A0A0C2SLQ4_AMAMK</name>
<keyword evidence="1" id="KW-0472">Membrane</keyword>
<feature type="transmembrane region" description="Helical" evidence="1">
    <location>
        <begin position="153"/>
        <end position="178"/>
    </location>
</feature>
<sequence length="307" mass="33991">MLPPLLVDVTASIIESLLYGLYIATTFVCLQRLLYSHNDWKPTHLINWPLLVLTVTIFVTSTLDMALSIRRSVLGILGVPPSKYLWSDITMSALVHTHALLADGVLMYRCWIVSLKSYSILIFPAVLWSVAFGCAIARAYWQPVQNEYVRLVKGILTGFWLCTIILNVYATSLIAYRITTMAKIRNQPTRRVRFAMRIIIESGMLYTMTALIVVFGLIPQDTATMMLASAINFQSVGIASNLIIIRATPVSVVAERGSTFVEALTTVRLTSLCDACTKGMSRSEISGVEQRGTSLRLQGGVEESFGV</sequence>
<dbReference type="InParanoid" id="A0A0C2SLQ4"/>
<keyword evidence="1" id="KW-1133">Transmembrane helix</keyword>
<keyword evidence="3" id="KW-1185">Reference proteome</keyword>
<evidence type="ECO:0000256" key="1">
    <source>
        <dbReference type="SAM" id="Phobius"/>
    </source>
</evidence>
<feature type="transmembrane region" description="Helical" evidence="1">
    <location>
        <begin position="46"/>
        <end position="69"/>
    </location>
</feature>
<accession>A0A0C2SLQ4</accession>
<keyword evidence="1" id="KW-0812">Transmembrane</keyword>
<feature type="transmembrane region" description="Helical" evidence="1">
    <location>
        <begin position="120"/>
        <end position="141"/>
    </location>
</feature>
<dbReference type="EMBL" id="KN818252">
    <property type="protein sequence ID" value="KIL64100.1"/>
    <property type="molecule type" value="Genomic_DNA"/>
</dbReference>
<feature type="transmembrane region" description="Helical" evidence="1">
    <location>
        <begin position="198"/>
        <end position="218"/>
    </location>
</feature>
<dbReference type="Proteomes" id="UP000054549">
    <property type="component" value="Unassembled WGS sequence"/>
</dbReference>
<proteinExistence type="predicted"/>